<dbReference type="EMBL" id="QJKF01000010">
    <property type="protein sequence ID" value="PXX60426.1"/>
    <property type="molecule type" value="Genomic_DNA"/>
</dbReference>
<evidence type="ECO:0000256" key="2">
    <source>
        <dbReference type="ARBA" id="ARBA00023163"/>
    </source>
</evidence>
<comment type="caution">
    <text evidence="4">The sequence shown here is derived from an EMBL/GenBank/DDBJ whole genome shotgun (WGS) entry which is preliminary data.</text>
</comment>
<dbReference type="SUPFAM" id="SSF55781">
    <property type="entry name" value="GAF domain-like"/>
    <property type="match status" value="1"/>
</dbReference>
<feature type="domain" description="ANTAR" evidence="3">
    <location>
        <begin position="208"/>
        <end position="287"/>
    </location>
</feature>
<dbReference type="Gene3D" id="1.10.10.10">
    <property type="entry name" value="Winged helix-like DNA-binding domain superfamily/Winged helix DNA-binding domain"/>
    <property type="match status" value="1"/>
</dbReference>
<dbReference type="Pfam" id="PF01590">
    <property type="entry name" value="GAF"/>
    <property type="match status" value="1"/>
</dbReference>
<dbReference type="InterPro" id="IPR029016">
    <property type="entry name" value="GAF-like_dom_sf"/>
</dbReference>
<keyword evidence="1" id="KW-0805">Transcription regulation</keyword>
<evidence type="ECO:0000256" key="1">
    <source>
        <dbReference type="ARBA" id="ARBA00023015"/>
    </source>
</evidence>
<gene>
    <name evidence="4" type="ORF">DFR70_110268</name>
</gene>
<evidence type="ECO:0000259" key="3">
    <source>
        <dbReference type="SMART" id="SM01012"/>
    </source>
</evidence>
<keyword evidence="2" id="KW-0804">Transcription</keyword>
<dbReference type="RefSeq" id="WP_040733108.1">
    <property type="nucleotide sequence ID" value="NZ_QJKF01000010.1"/>
</dbReference>
<dbReference type="InterPro" id="IPR036388">
    <property type="entry name" value="WH-like_DNA-bd_sf"/>
</dbReference>
<dbReference type="GO" id="GO:0003723">
    <property type="term" value="F:RNA binding"/>
    <property type="evidence" value="ECO:0007669"/>
    <property type="project" value="InterPro"/>
</dbReference>
<name>A0A318K081_9NOCA</name>
<proteinExistence type="predicted"/>
<accession>A0A318K081</accession>
<dbReference type="SMART" id="SM01012">
    <property type="entry name" value="ANTAR"/>
    <property type="match status" value="1"/>
</dbReference>
<evidence type="ECO:0000313" key="5">
    <source>
        <dbReference type="Proteomes" id="UP000247569"/>
    </source>
</evidence>
<dbReference type="AlphaFoldDB" id="A0A318K081"/>
<dbReference type="InterPro" id="IPR003018">
    <property type="entry name" value="GAF"/>
</dbReference>
<evidence type="ECO:0000313" key="4">
    <source>
        <dbReference type="EMBL" id="PXX60426.1"/>
    </source>
</evidence>
<sequence length="294" mass="32045">MRSHSDAHEEVAREWQQFAVGQERAARAGALAAKYEVQATQPPESMQPFRRRMAELHRRIEERHLASARLHRLHALRLQRWHIEDRVTTRPVFMASVAQHLDMDSAAVTLVGPTGDDLLVAASDTTARAAQDLEQRIGQGPARDVLDGQDFVTAAGAELFTRWPQYGPALTELGVRSVIAVPLRSSHLLGSLCVFTSRAALRTDLAPAAENVADALATTVLLSYGTDDDGAPRGTLFDDADYLAVVHQAVGMVAVRCECDLDAALALLRARAFSDGTAVSEVARRVLEDGYELC</sequence>
<dbReference type="Gene3D" id="3.30.450.40">
    <property type="match status" value="1"/>
</dbReference>
<organism evidence="4 5">
    <name type="scientific">Nocardia tenerifensis</name>
    <dbReference type="NCBI Taxonomy" id="228006"/>
    <lineage>
        <taxon>Bacteria</taxon>
        <taxon>Bacillati</taxon>
        <taxon>Actinomycetota</taxon>
        <taxon>Actinomycetes</taxon>
        <taxon>Mycobacteriales</taxon>
        <taxon>Nocardiaceae</taxon>
        <taxon>Nocardia</taxon>
    </lineage>
</organism>
<dbReference type="OrthoDB" id="4075938at2"/>
<protein>
    <submittedName>
        <fullName evidence="4">GAF domain-containing protein</fullName>
    </submittedName>
</protein>
<reference evidence="4 5" key="1">
    <citation type="submission" date="2018-05" db="EMBL/GenBank/DDBJ databases">
        <title>Genomic Encyclopedia of Type Strains, Phase IV (KMG-IV): sequencing the most valuable type-strain genomes for metagenomic binning, comparative biology and taxonomic classification.</title>
        <authorList>
            <person name="Goeker M."/>
        </authorList>
    </citation>
    <scope>NUCLEOTIDE SEQUENCE [LARGE SCALE GENOMIC DNA]</scope>
    <source>
        <strain evidence="4 5">DSM 44704</strain>
    </source>
</reference>
<keyword evidence="5" id="KW-1185">Reference proteome</keyword>
<dbReference type="InterPro" id="IPR005561">
    <property type="entry name" value="ANTAR"/>
</dbReference>
<dbReference type="Proteomes" id="UP000247569">
    <property type="component" value="Unassembled WGS sequence"/>
</dbReference>